<name>A0A164Q423_9CRUS</name>
<keyword evidence="2" id="KW-1185">Reference proteome</keyword>
<evidence type="ECO:0000313" key="1">
    <source>
        <dbReference type="EMBL" id="KZS07413.1"/>
    </source>
</evidence>
<sequence length="79" mass="9411">MFRIVHITRLAVFSRRNRFGKILAYTMLTLLNFSIVRSKNVTYRTKPTFITPPPLFGIIFYPENTMKLFKAWSNRKVKL</sequence>
<accession>A0A164Q423</accession>
<reference evidence="1 2" key="1">
    <citation type="submission" date="2016-03" db="EMBL/GenBank/DDBJ databases">
        <title>EvidentialGene: Evidence-directed Construction of Genes on Genomes.</title>
        <authorList>
            <person name="Gilbert D.G."/>
            <person name="Choi J.-H."/>
            <person name="Mockaitis K."/>
            <person name="Colbourne J."/>
            <person name="Pfrender M."/>
        </authorList>
    </citation>
    <scope>NUCLEOTIDE SEQUENCE [LARGE SCALE GENOMIC DNA]</scope>
    <source>
        <strain evidence="1 2">Xinb3</strain>
        <tissue evidence="1">Complete organism</tissue>
    </source>
</reference>
<comment type="caution">
    <text evidence="1">The sequence shown here is derived from an EMBL/GenBank/DDBJ whole genome shotgun (WGS) entry which is preliminary data.</text>
</comment>
<dbReference type="Proteomes" id="UP000076858">
    <property type="component" value="Unassembled WGS sequence"/>
</dbReference>
<organism evidence="1 2">
    <name type="scientific">Daphnia magna</name>
    <dbReference type="NCBI Taxonomy" id="35525"/>
    <lineage>
        <taxon>Eukaryota</taxon>
        <taxon>Metazoa</taxon>
        <taxon>Ecdysozoa</taxon>
        <taxon>Arthropoda</taxon>
        <taxon>Crustacea</taxon>
        <taxon>Branchiopoda</taxon>
        <taxon>Diplostraca</taxon>
        <taxon>Cladocera</taxon>
        <taxon>Anomopoda</taxon>
        <taxon>Daphniidae</taxon>
        <taxon>Daphnia</taxon>
    </lineage>
</organism>
<evidence type="ECO:0000313" key="2">
    <source>
        <dbReference type="Proteomes" id="UP000076858"/>
    </source>
</evidence>
<proteinExistence type="predicted"/>
<protein>
    <submittedName>
        <fullName evidence="1">Uncharacterized protein</fullName>
    </submittedName>
</protein>
<dbReference type="AlphaFoldDB" id="A0A164Q423"/>
<gene>
    <name evidence="1" type="ORF">APZ42_028875</name>
</gene>
<dbReference type="EMBL" id="LRGB01002481">
    <property type="protein sequence ID" value="KZS07413.1"/>
    <property type="molecule type" value="Genomic_DNA"/>
</dbReference>